<dbReference type="InterPro" id="IPR000847">
    <property type="entry name" value="LysR_HTH_N"/>
</dbReference>
<dbReference type="InterPro" id="IPR005119">
    <property type="entry name" value="LysR_subst-bd"/>
</dbReference>
<sequence>MKSHDRLLRTFLRIADLTSLSRAAHELGQTQSGVSKQLATLEAEIGQPLFIRNGRGVTLTDVGVALQQAIEVPYRAIDHALEAIRYEHGAGHATLRIAFVHTVNDYFLPDAVAGFVAKYPDVSLSLIARSSSDVVMLVEGGRADLGIVYDTAVDTAALSSHPLFEDSMCLVTVRKTEAKTSEVGIDLRGRMLRLVGFPRGFALRRMVESAGLKPLYVAEAESVDSILKLVSMGVGDSILPSRLPDKLLNEHGLRKIRIDSPHLRRRMVAIKHVARKTLPIVDALFNSVLQVASTLR</sequence>
<evidence type="ECO:0000313" key="6">
    <source>
        <dbReference type="EMBL" id="PLP97555.1"/>
    </source>
</evidence>
<dbReference type="SUPFAM" id="SSF46785">
    <property type="entry name" value="Winged helix' DNA-binding domain"/>
    <property type="match status" value="1"/>
</dbReference>
<dbReference type="Proteomes" id="UP000234341">
    <property type="component" value="Unassembled WGS sequence"/>
</dbReference>
<name>A0A2N5C5P2_9BURK</name>
<evidence type="ECO:0000256" key="4">
    <source>
        <dbReference type="ARBA" id="ARBA00023163"/>
    </source>
</evidence>
<dbReference type="RefSeq" id="WP_101684577.1">
    <property type="nucleotide sequence ID" value="NZ_PJRP01000017.1"/>
</dbReference>
<keyword evidence="3" id="KW-0238">DNA-binding</keyword>
<evidence type="ECO:0000256" key="3">
    <source>
        <dbReference type="ARBA" id="ARBA00023125"/>
    </source>
</evidence>
<dbReference type="PRINTS" id="PR00039">
    <property type="entry name" value="HTHLYSR"/>
</dbReference>
<accession>A0A2N5C5P2</accession>
<organism evidence="6 7">
    <name type="scientific">Cupriavidus pauculus</name>
    <dbReference type="NCBI Taxonomy" id="82633"/>
    <lineage>
        <taxon>Bacteria</taxon>
        <taxon>Pseudomonadati</taxon>
        <taxon>Pseudomonadota</taxon>
        <taxon>Betaproteobacteria</taxon>
        <taxon>Burkholderiales</taxon>
        <taxon>Burkholderiaceae</taxon>
        <taxon>Cupriavidus</taxon>
    </lineage>
</organism>
<dbReference type="SUPFAM" id="SSF53850">
    <property type="entry name" value="Periplasmic binding protein-like II"/>
    <property type="match status" value="1"/>
</dbReference>
<dbReference type="PANTHER" id="PTHR30346">
    <property type="entry name" value="TRANSCRIPTIONAL DUAL REGULATOR HCAR-RELATED"/>
    <property type="match status" value="1"/>
</dbReference>
<dbReference type="GO" id="GO:0003677">
    <property type="term" value="F:DNA binding"/>
    <property type="evidence" value="ECO:0007669"/>
    <property type="project" value="UniProtKB-KW"/>
</dbReference>
<protein>
    <submittedName>
        <fullName evidence="6">LysR family transcriptional regulator</fullName>
    </submittedName>
</protein>
<dbReference type="Pfam" id="PF03466">
    <property type="entry name" value="LysR_substrate"/>
    <property type="match status" value="1"/>
</dbReference>
<dbReference type="CDD" id="cd05466">
    <property type="entry name" value="PBP2_LTTR_substrate"/>
    <property type="match status" value="1"/>
</dbReference>
<keyword evidence="4" id="KW-0804">Transcription</keyword>
<evidence type="ECO:0000256" key="1">
    <source>
        <dbReference type="ARBA" id="ARBA00009437"/>
    </source>
</evidence>
<reference evidence="6 7" key="1">
    <citation type="submission" date="2017-12" db="EMBL/GenBank/DDBJ databases">
        <title>Genome sequence of the active heterotrophic nitrifier-denitrifier, Cupriavidus pauculus UM1.</title>
        <authorList>
            <person name="Putonti C."/>
            <person name="Castignetti D."/>
        </authorList>
    </citation>
    <scope>NUCLEOTIDE SEQUENCE [LARGE SCALE GENOMIC DNA]</scope>
    <source>
        <strain evidence="6 7">UM1</strain>
    </source>
</reference>
<dbReference type="PANTHER" id="PTHR30346:SF0">
    <property type="entry name" value="HCA OPERON TRANSCRIPTIONAL ACTIVATOR HCAR"/>
    <property type="match status" value="1"/>
</dbReference>
<keyword evidence="2" id="KW-0805">Transcription regulation</keyword>
<proteinExistence type="inferred from homology"/>
<dbReference type="InterPro" id="IPR036388">
    <property type="entry name" value="WH-like_DNA-bd_sf"/>
</dbReference>
<evidence type="ECO:0000256" key="2">
    <source>
        <dbReference type="ARBA" id="ARBA00023015"/>
    </source>
</evidence>
<comment type="similarity">
    <text evidence="1">Belongs to the LysR transcriptional regulatory family.</text>
</comment>
<dbReference type="GO" id="GO:0003700">
    <property type="term" value="F:DNA-binding transcription factor activity"/>
    <property type="evidence" value="ECO:0007669"/>
    <property type="project" value="InterPro"/>
</dbReference>
<dbReference type="EMBL" id="PJRP01000017">
    <property type="protein sequence ID" value="PLP97555.1"/>
    <property type="molecule type" value="Genomic_DNA"/>
</dbReference>
<dbReference type="OrthoDB" id="8650466at2"/>
<dbReference type="InterPro" id="IPR036390">
    <property type="entry name" value="WH_DNA-bd_sf"/>
</dbReference>
<evidence type="ECO:0000313" key="7">
    <source>
        <dbReference type="Proteomes" id="UP000234341"/>
    </source>
</evidence>
<evidence type="ECO:0000259" key="5">
    <source>
        <dbReference type="PROSITE" id="PS50931"/>
    </source>
</evidence>
<feature type="domain" description="HTH lysR-type" evidence="5">
    <location>
        <begin position="1"/>
        <end position="60"/>
    </location>
</feature>
<dbReference type="Gene3D" id="3.40.190.290">
    <property type="match status" value="1"/>
</dbReference>
<gene>
    <name evidence="6" type="ORF">CYJ10_27025</name>
</gene>
<dbReference type="GO" id="GO:0032993">
    <property type="term" value="C:protein-DNA complex"/>
    <property type="evidence" value="ECO:0007669"/>
    <property type="project" value="TreeGrafter"/>
</dbReference>
<dbReference type="Gene3D" id="1.10.10.10">
    <property type="entry name" value="Winged helix-like DNA-binding domain superfamily/Winged helix DNA-binding domain"/>
    <property type="match status" value="1"/>
</dbReference>
<dbReference type="Pfam" id="PF00126">
    <property type="entry name" value="HTH_1"/>
    <property type="match status" value="1"/>
</dbReference>
<dbReference type="AlphaFoldDB" id="A0A2N5C5P2"/>
<dbReference type="PROSITE" id="PS50931">
    <property type="entry name" value="HTH_LYSR"/>
    <property type="match status" value="1"/>
</dbReference>
<comment type="caution">
    <text evidence="6">The sequence shown here is derived from an EMBL/GenBank/DDBJ whole genome shotgun (WGS) entry which is preliminary data.</text>
</comment>